<dbReference type="InterPro" id="IPR005311">
    <property type="entry name" value="PBP_dimer"/>
</dbReference>
<feature type="domain" description="Penicillin-binding protein dimerisation" evidence="6">
    <location>
        <begin position="92"/>
        <end position="227"/>
    </location>
</feature>
<dbReference type="OrthoDB" id="9789078at2"/>
<dbReference type="GO" id="GO:0071555">
    <property type="term" value="P:cell wall organization"/>
    <property type="evidence" value="ECO:0007669"/>
    <property type="project" value="TreeGrafter"/>
</dbReference>
<dbReference type="EMBL" id="FXZK01000003">
    <property type="protein sequence ID" value="SMY07708.1"/>
    <property type="molecule type" value="Genomic_DNA"/>
</dbReference>
<accession>A0A238LDL7</accession>
<dbReference type="GO" id="GO:0005886">
    <property type="term" value="C:plasma membrane"/>
    <property type="evidence" value="ECO:0007669"/>
    <property type="project" value="TreeGrafter"/>
</dbReference>
<organism evidence="7 8">
    <name type="scientific">Flavimaricola marinus</name>
    <dbReference type="NCBI Taxonomy" id="1819565"/>
    <lineage>
        <taxon>Bacteria</taxon>
        <taxon>Pseudomonadati</taxon>
        <taxon>Pseudomonadota</taxon>
        <taxon>Alphaproteobacteria</taxon>
        <taxon>Rhodobacterales</taxon>
        <taxon>Paracoccaceae</taxon>
        <taxon>Flavimaricola</taxon>
    </lineage>
</organism>
<keyword evidence="2" id="KW-0121">Carboxypeptidase</keyword>
<evidence type="ECO:0000259" key="6">
    <source>
        <dbReference type="Pfam" id="PF03717"/>
    </source>
</evidence>
<dbReference type="Pfam" id="PF03717">
    <property type="entry name" value="PBP_dimer"/>
    <property type="match status" value="1"/>
</dbReference>
<keyword evidence="4" id="KW-0812">Transmembrane</keyword>
<dbReference type="RefSeq" id="WP_093991917.1">
    <property type="nucleotide sequence ID" value="NZ_FXZK01000003.1"/>
</dbReference>
<proteinExistence type="predicted"/>
<dbReference type="GO" id="GO:0008658">
    <property type="term" value="F:penicillin binding"/>
    <property type="evidence" value="ECO:0007669"/>
    <property type="project" value="InterPro"/>
</dbReference>
<dbReference type="EC" id="2.4.1.129" evidence="7"/>
<dbReference type="Gene3D" id="3.30.450.330">
    <property type="match status" value="1"/>
</dbReference>
<keyword evidence="2" id="KW-0378">Hydrolase</keyword>
<dbReference type="GO" id="GO:0004180">
    <property type="term" value="F:carboxypeptidase activity"/>
    <property type="evidence" value="ECO:0007669"/>
    <property type="project" value="UniProtKB-KW"/>
</dbReference>
<dbReference type="SUPFAM" id="SSF56519">
    <property type="entry name" value="Penicillin binding protein dimerisation domain"/>
    <property type="match status" value="1"/>
</dbReference>
<evidence type="ECO:0000313" key="8">
    <source>
        <dbReference type="Proteomes" id="UP000201613"/>
    </source>
</evidence>
<dbReference type="Proteomes" id="UP000201613">
    <property type="component" value="Unassembled WGS sequence"/>
</dbReference>
<keyword evidence="4" id="KW-1133">Transmembrane helix</keyword>
<keyword evidence="8" id="KW-1185">Reference proteome</keyword>
<evidence type="ECO:0000256" key="2">
    <source>
        <dbReference type="ARBA" id="ARBA00022645"/>
    </source>
</evidence>
<dbReference type="Gene3D" id="3.40.710.10">
    <property type="entry name" value="DD-peptidase/beta-lactamase superfamily"/>
    <property type="match status" value="1"/>
</dbReference>
<evidence type="ECO:0000259" key="5">
    <source>
        <dbReference type="Pfam" id="PF00905"/>
    </source>
</evidence>
<keyword evidence="2" id="KW-0645">Protease</keyword>
<gene>
    <name evidence="7" type="primary">ftsI</name>
    <name evidence="7" type="ORF">LOM8899_01848</name>
</gene>
<sequence length="599" mass="65022">MNYAALRRPLRPLARILRARDTGEDPEEIARENLRLRHEQIALKARARAESRLLVMGLAFLCAFCVIGLRMGVIAQTDPEEPRAAATGNPIIGQRADIVDRNGRILATNLDTHALYAQPREMIDPAHAATELVRIFPELDEERLLRDFTGERRFLWIRRQISPEQLQAVHDIGEPGLLFGPREMRLYPNGPIAAHILGGASYGREGVDSAEVIGTAGVERFFDAYLRDPAREGEPLALSIDMTVQAAMEEVLGGGMTLLNAKGAAAVILDVHTGEIMAMASLPDFDPNNRPPVLTEGDQSDSPLFNRALQGVYELGSVFKIFAVGQAVELGLLNANTMIDTRGPLTWGRFRIRDFHDYGAQLSATDVIVKSSNIGTARIALQIGAERQRDFLGRLGFLEPTQVEMIEAPTGAPLLPRQWSEISTMTISYGHGLSASPLHLAAGYASLLNGGTRIVPTLLRQDGPQQGERVVREDVSAVARDMLRAVVTRGTASFAEVPGYEVGGKTGTADKPRPNGGGYYDDKVVATFAGVFPANDPQYVIIVTLDEPVETSGAQPRRTAGWTAVPVAAEMIRRTAPLLGLRPQVELATLDGVVVSAEN</sequence>
<dbReference type="InterPro" id="IPR050515">
    <property type="entry name" value="Beta-lactam/transpept"/>
</dbReference>
<evidence type="ECO:0000313" key="7">
    <source>
        <dbReference type="EMBL" id="SMY07708.1"/>
    </source>
</evidence>
<feature type="domain" description="Penicillin-binding protein transpeptidase" evidence="5">
    <location>
        <begin position="265"/>
        <end position="552"/>
    </location>
</feature>
<dbReference type="Gene3D" id="3.90.1310.10">
    <property type="entry name" value="Penicillin-binding protein 2a (Domain 2)"/>
    <property type="match status" value="1"/>
</dbReference>
<dbReference type="InterPro" id="IPR001460">
    <property type="entry name" value="PCN-bd_Tpept"/>
</dbReference>
<keyword evidence="7" id="KW-0328">Glycosyltransferase</keyword>
<dbReference type="GO" id="GO:0016757">
    <property type="term" value="F:glycosyltransferase activity"/>
    <property type="evidence" value="ECO:0007669"/>
    <property type="project" value="UniProtKB-KW"/>
</dbReference>
<reference evidence="7 8" key="1">
    <citation type="submission" date="2017-05" db="EMBL/GenBank/DDBJ databases">
        <authorList>
            <person name="Song R."/>
            <person name="Chenine A.L."/>
            <person name="Ruprecht R.M."/>
        </authorList>
    </citation>
    <scope>NUCLEOTIDE SEQUENCE [LARGE SCALE GENOMIC DNA]</scope>
    <source>
        <strain evidence="7 8">CECT 8899</strain>
    </source>
</reference>
<keyword evidence="3 4" id="KW-0472">Membrane</keyword>
<feature type="transmembrane region" description="Helical" evidence="4">
    <location>
        <begin position="53"/>
        <end position="73"/>
    </location>
</feature>
<name>A0A238LDL7_9RHOB</name>
<dbReference type="SUPFAM" id="SSF56601">
    <property type="entry name" value="beta-lactamase/transpeptidase-like"/>
    <property type="match status" value="1"/>
</dbReference>
<dbReference type="InterPro" id="IPR036138">
    <property type="entry name" value="PBP_dimer_sf"/>
</dbReference>
<protein>
    <submittedName>
        <fullName evidence="7">Peptidoglycan synthase FtsI</fullName>
        <ecNumber evidence="7">2.4.1.129</ecNumber>
    </submittedName>
</protein>
<dbReference type="PANTHER" id="PTHR30627:SF1">
    <property type="entry name" value="PEPTIDOGLYCAN D,D-TRANSPEPTIDASE FTSI"/>
    <property type="match status" value="1"/>
</dbReference>
<evidence type="ECO:0000256" key="3">
    <source>
        <dbReference type="ARBA" id="ARBA00023136"/>
    </source>
</evidence>
<dbReference type="InterPro" id="IPR012338">
    <property type="entry name" value="Beta-lactam/transpept-like"/>
</dbReference>
<dbReference type="Pfam" id="PF00905">
    <property type="entry name" value="Transpeptidase"/>
    <property type="match status" value="1"/>
</dbReference>
<keyword evidence="7" id="KW-0808">Transferase</keyword>
<evidence type="ECO:0000256" key="1">
    <source>
        <dbReference type="ARBA" id="ARBA00004370"/>
    </source>
</evidence>
<dbReference type="PANTHER" id="PTHR30627">
    <property type="entry name" value="PEPTIDOGLYCAN D,D-TRANSPEPTIDASE"/>
    <property type="match status" value="1"/>
</dbReference>
<dbReference type="AlphaFoldDB" id="A0A238LDL7"/>
<comment type="subcellular location">
    <subcellularLocation>
        <location evidence="1">Membrane</location>
    </subcellularLocation>
</comment>
<evidence type="ECO:0000256" key="4">
    <source>
        <dbReference type="SAM" id="Phobius"/>
    </source>
</evidence>